<evidence type="ECO:0000313" key="2">
    <source>
        <dbReference type="EMBL" id="CAB5208830.1"/>
    </source>
</evidence>
<name>A0A6J7WEH9_9CAUD</name>
<sequence>MITQKEFDEFVKHYSWEILKYPDYRVGQAFINYFPTVMRPMSRDDIVVDDTATLFYNRNNEECWTIIRKYVK</sequence>
<evidence type="ECO:0000313" key="1">
    <source>
        <dbReference type="EMBL" id="CAB4126034.1"/>
    </source>
</evidence>
<organism evidence="2">
    <name type="scientific">uncultured Caudovirales phage</name>
    <dbReference type="NCBI Taxonomy" id="2100421"/>
    <lineage>
        <taxon>Viruses</taxon>
        <taxon>Duplodnaviria</taxon>
        <taxon>Heunggongvirae</taxon>
        <taxon>Uroviricota</taxon>
        <taxon>Caudoviricetes</taxon>
        <taxon>Peduoviridae</taxon>
        <taxon>Maltschvirus</taxon>
        <taxon>Maltschvirus maltsch</taxon>
    </lineage>
</organism>
<accession>A0A6J7WEH9</accession>
<gene>
    <name evidence="2" type="ORF">UFOVP181_204</name>
    <name evidence="1" type="ORF">UFOVP57_435</name>
</gene>
<protein>
    <submittedName>
        <fullName evidence="2">Uncharacterized protein</fullName>
    </submittedName>
</protein>
<dbReference type="EMBL" id="LR796187">
    <property type="protein sequence ID" value="CAB4126034.1"/>
    <property type="molecule type" value="Genomic_DNA"/>
</dbReference>
<proteinExistence type="predicted"/>
<reference evidence="2" key="1">
    <citation type="submission" date="2020-05" db="EMBL/GenBank/DDBJ databases">
        <authorList>
            <person name="Chiriac C."/>
            <person name="Salcher M."/>
            <person name="Ghai R."/>
            <person name="Kavagutti S V."/>
        </authorList>
    </citation>
    <scope>NUCLEOTIDE SEQUENCE</scope>
</reference>
<dbReference type="EMBL" id="LR798231">
    <property type="protein sequence ID" value="CAB5208830.1"/>
    <property type="molecule type" value="Genomic_DNA"/>
</dbReference>